<dbReference type="Pfam" id="PF00089">
    <property type="entry name" value="Trypsin"/>
    <property type="match status" value="1"/>
</dbReference>
<feature type="signal peptide" evidence="3">
    <location>
        <begin position="1"/>
        <end position="23"/>
    </location>
</feature>
<dbReference type="GeneID" id="43652482"/>
<protein>
    <submittedName>
        <fullName evidence="5">Trypsin-like cysteine/serine peptidase domain-containing protein</fullName>
    </submittedName>
</protein>
<gene>
    <name evidence="5" type="ORF">BDV27DRAFT_133216</name>
</gene>
<evidence type="ECO:0000256" key="3">
    <source>
        <dbReference type="SAM" id="SignalP"/>
    </source>
</evidence>
<evidence type="ECO:0000256" key="1">
    <source>
        <dbReference type="ARBA" id="ARBA00007664"/>
    </source>
</evidence>
<dbReference type="SMART" id="SM00020">
    <property type="entry name" value="Tryp_SPc"/>
    <property type="match status" value="1"/>
</dbReference>
<dbReference type="PROSITE" id="PS50240">
    <property type="entry name" value="TRYPSIN_DOM"/>
    <property type="match status" value="1"/>
</dbReference>
<dbReference type="InterPro" id="IPR050430">
    <property type="entry name" value="Peptidase_S1"/>
</dbReference>
<accession>A0A5N6ZUP6</accession>
<dbReference type="PANTHER" id="PTHR24276">
    <property type="entry name" value="POLYSERASE-RELATED"/>
    <property type="match status" value="1"/>
</dbReference>
<evidence type="ECO:0000259" key="4">
    <source>
        <dbReference type="PROSITE" id="PS50240"/>
    </source>
</evidence>
<dbReference type="FunFam" id="2.40.10.10:FF:000068">
    <property type="entry name" value="transmembrane protease serine 2"/>
    <property type="match status" value="1"/>
</dbReference>
<dbReference type="RefSeq" id="XP_031924425.1">
    <property type="nucleotide sequence ID" value="XM_032068036.1"/>
</dbReference>
<dbReference type="PRINTS" id="PR00722">
    <property type="entry name" value="CHYMOTRYPSIN"/>
</dbReference>
<dbReference type="InterPro" id="IPR001254">
    <property type="entry name" value="Trypsin_dom"/>
</dbReference>
<dbReference type="Gene3D" id="2.40.10.10">
    <property type="entry name" value="Trypsin-like serine proteases"/>
    <property type="match status" value="1"/>
</dbReference>
<dbReference type="GO" id="GO:0004252">
    <property type="term" value="F:serine-type endopeptidase activity"/>
    <property type="evidence" value="ECO:0007669"/>
    <property type="project" value="InterPro"/>
</dbReference>
<dbReference type="SUPFAM" id="SSF50494">
    <property type="entry name" value="Trypsin-like serine proteases"/>
    <property type="match status" value="1"/>
</dbReference>
<sequence>MKSVKALGNLPYCILLIAQSVSALVGGTDASANDAPFTVAVISSGWFGDSYICAGSLISPKTVLTTAGCADGSSASSLKVRVGSLDHATGGKLNQVTKIIKHPNYNTNTRDSDFAVLHLTYPVMDIKPVAIPEQTTLTGAPVSLYGWGLTGKLLNQKPRKLQRLDTTFISANDCNPIWSDVNPVTPTMNCDAAPEKHQGSCNHDQGGPVVSDSGELVGLMGYYDYCEPHSNGRPDVNNDPLSASDWIALNTI</sequence>
<dbReference type="AlphaFoldDB" id="A0A5N6ZUP6"/>
<name>A0A5N6ZUP6_9EURO</name>
<dbReference type="InterPro" id="IPR009003">
    <property type="entry name" value="Peptidase_S1_PA"/>
</dbReference>
<organism evidence="5 6">
    <name type="scientific">Aspergillus caelatus</name>
    <dbReference type="NCBI Taxonomy" id="61420"/>
    <lineage>
        <taxon>Eukaryota</taxon>
        <taxon>Fungi</taxon>
        <taxon>Dikarya</taxon>
        <taxon>Ascomycota</taxon>
        <taxon>Pezizomycotina</taxon>
        <taxon>Eurotiomycetes</taxon>
        <taxon>Eurotiomycetidae</taxon>
        <taxon>Eurotiales</taxon>
        <taxon>Aspergillaceae</taxon>
        <taxon>Aspergillus</taxon>
        <taxon>Aspergillus subgen. Circumdati</taxon>
    </lineage>
</organism>
<reference evidence="5 6" key="1">
    <citation type="submission" date="2019-04" db="EMBL/GenBank/DDBJ databases">
        <title>Friends and foes A comparative genomics studyof 23 Aspergillus species from section Flavi.</title>
        <authorList>
            <consortium name="DOE Joint Genome Institute"/>
            <person name="Kjaerbolling I."/>
            <person name="Vesth T."/>
            <person name="Frisvad J.C."/>
            <person name="Nybo J.L."/>
            <person name="Theobald S."/>
            <person name="Kildgaard S."/>
            <person name="Isbrandt T."/>
            <person name="Kuo A."/>
            <person name="Sato A."/>
            <person name="Lyhne E.K."/>
            <person name="Kogle M.E."/>
            <person name="Wiebenga A."/>
            <person name="Kun R.S."/>
            <person name="Lubbers R.J."/>
            <person name="Makela M.R."/>
            <person name="Barry K."/>
            <person name="Chovatia M."/>
            <person name="Clum A."/>
            <person name="Daum C."/>
            <person name="Haridas S."/>
            <person name="He G."/>
            <person name="LaButti K."/>
            <person name="Lipzen A."/>
            <person name="Mondo S."/>
            <person name="Riley R."/>
            <person name="Salamov A."/>
            <person name="Simmons B.A."/>
            <person name="Magnuson J.K."/>
            <person name="Henrissat B."/>
            <person name="Mortensen U.H."/>
            <person name="Larsen T.O."/>
            <person name="Devries R.P."/>
            <person name="Grigoriev I.V."/>
            <person name="Machida M."/>
            <person name="Baker S.E."/>
            <person name="Andersen M.R."/>
        </authorList>
    </citation>
    <scope>NUCLEOTIDE SEQUENCE [LARGE SCALE GENOMIC DNA]</scope>
    <source>
        <strain evidence="5 6">CBS 763.97</strain>
    </source>
</reference>
<dbReference type="InterPro" id="IPR043504">
    <property type="entry name" value="Peptidase_S1_PA_chymotrypsin"/>
</dbReference>
<dbReference type="PANTHER" id="PTHR24276:SF98">
    <property type="entry name" value="FI18310P1-RELATED"/>
    <property type="match status" value="1"/>
</dbReference>
<dbReference type="Proteomes" id="UP000326268">
    <property type="component" value="Unassembled WGS sequence"/>
</dbReference>
<comment type="similarity">
    <text evidence="1">Belongs to the peptidase S1 family.</text>
</comment>
<dbReference type="InterPro" id="IPR001314">
    <property type="entry name" value="Peptidase_S1A"/>
</dbReference>
<keyword evidence="2" id="KW-1015">Disulfide bond</keyword>
<dbReference type="OrthoDB" id="6380398at2759"/>
<feature type="chain" id="PRO_5024809453" evidence="3">
    <location>
        <begin position="24"/>
        <end position="252"/>
    </location>
</feature>
<dbReference type="CDD" id="cd00190">
    <property type="entry name" value="Tryp_SPc"/>
    <property type="match status" value="1"/>
</dbReference>
<dbReference type="GO" id="GO:0006508">
    <property type="term" value="P:proteolysis"/>
    <property type="evidence" value="ECO:0007669"/>
    <property type="project" value="InterPro"/>
</dbReference>
<dbReference type="EMBL" id="ML737739">
    <property type="protein sequence ID" value="KAE8361344.1"/>
    <property type="molecule type" value="Genomic_DNA"/>
</dbReference>
<keyword evidence="3" id="KW-0732">Signal</keyword>
<keyword evidence="6" id="KW-1185">Reference proteome</keyword>
<evidence type="ECO:0000313" key="5">
    <source>
        <dbReference type="EMBL" id="KAE8361344.1"/>
    </source>
</evidence>
<feature type="domain" description="Peptidase S1" evidence="4">
    <location>
        <begin position="24"/>
        <end position="252"/>
    </location>
</feature>
<proteinExistence type="inferred from homology"/>
<evidence type="ECO:0000313" key="6">
    <source>
        <dbReference type="Proteomes" id="UP000326268"/>
    </source>
</evidence>
<evidence type="ECO:0000256" key="2">
    <source>
        <dbReference type="ARBA" id="ARBA00023157"/>
    </source>
</evidence>